<dbReference type="SUPFAM" id="SSF48592">
    <property type="entry name" value="GroEL equatorial domain-like"/>
    <property type="match status" value="1"/>
</dbReference>
<evidence type="ECO:0000256" key="5">
    <source>
        <dbReference type="ARBA" id="ARBA00022741"/>
    </source>
</evidence>
<dbReference type="AlphaFoldDB" id="A0A1I8FXG1"/>
<keyword evidence="5 9" id="KW-0547">Nucleotide-binding</keyword>
<keyword evidence="4" id="KW-0963">Cytoplasm</keyword>
<dbReference type="SUPFAM" id="SSF54849">
    <property type="entry name" value="GroEL-intermediate domain like"/>
    <property type="match status" value="1"/>
</dbReference>
<dbReference type="PANTHER" id="PTHR11353">
    <property type="entry name" value="CHAPERONIN"/>
    <property type="match status" value="1"/>
</dbReference>
<dbReference type="GO" id="GO:0051082">
    <property type="term" value="F:unfolded protein binding"/>
    <property type="evidence" value="ECO:0007669"/>
    <property type="project" value="InterPro"/>
</dbReference>
<dbReference type="PROSITE" id="PS00751">
    <property type="entry name" value="TCP1_2"/>
    <property type="match status" value="1"/>
</dbReference>
<dbReference type="Gene3D" id="3.30.260.10">
    <property type="entry name" value="TCP-1-like chaperonin intermediate domain"/>
    <property type="match status" value="1"/>
</dbReference>
<comment type="subcellular location">
    <subcellularLocation>
        <location evidence="1">Cytoplasm</location>
    </subcellularLocation>
</comment>
<evidence type="ECO:0000256" key="9">
    <source>
        <dbReference type="RuleBase" id="RU004187"/>
    </source>
</evidence>
<evidence type="ECO:0000256" key="8">
    <source>
        <dbReference type="ARBA" id="ARBA00029602"/>
    </source>
</evidence>
<dbReference type="OrthoDB" id="1748577at2759"/>
<evidence type="ECO:0000313" key="11">
    <source>
        <dbReference type="WBParaSite" id="maker-uti_cns_0000285-snap-gene-1.11-mRNA-1"/>
    </source>
</evidence>
<accession>A0A1I8FXG1</accession>
<dbReference type="Pfam" id="PF00118">
    <property type="entry name" value="Cpn60_TCP1"/>
    <property type="match status" value="1"/>
</dbReference>
<dbReference type="WBParaSite" id="maker-uti_cns_0000285-snap-gene-1.11-mRNA-1">
    <property type="protein sequence ID" value="maker-uti_cns_0000285-snap-gene-1.11-mRNA-1"/>
    <property type="gene ID" value="maker-uti_cns_0000285-snap-gene-1.11"/>
</dbReference>
<keyword evidence="7 9" id="KW-0143">Chaperone</keyword>
<dbReference type="GO" id="GO:0016887">
    <property type="term" value="F:ATP hydrolysis activity"/>
    <property type="evidence" value="ECO:0007669"/>
    <property type="project" value="InterPro"/>
</dbReference>
<dbReference type="PRINTS" id="PR00304">
    <property type="entry name" value="TCOMPLEXTCP1"/>
</dbReference>
<evidence type="ECO:0000256" key="7">
    <source>
        <dbReference type="ARBA" id="ARBA00023186"/>
    </source>
</evidence>
<dbReference type="CDD" id="cd03341">
    <property type="entry name" value="TCP1_theta"/>
    <property type="match status" value="1"/>
</dbReference>
<dbReference type="GO" id="GO:0140662">
    <property type="term" value="F:ATP-dependent protein folding chaperone"/>
    <property type="evidence" value="ECO:0007669"/>
    <property type="project" value="InterPro"/>
</dbReference>
<dbReference type="STRING" id="282301.A0A1I8FXG1"/>
<organism evidence="10 11">
    <name type="scientific">Macrostomum lignano</name>
    <dbReference type="NCBI Taxonomy" id="282301"/>
    <lineage>
        <taxon>Eukaryota</taxon>
        <taxon>Metazoa</taxon>
        <taxon>Spiralia</taxon>
        <taxon>Lophotrochozoa</taxon>
        <taxon>Platyhelminthes</taxon>
        <taxon>Rhabditophora</taxon>
        <taxon>Macrostomorpha</taxon>
        <taxon>Macrostomida</taxon>
        <taxon>Macrostomidae</taxon>
        <taxon>Macrostomum</taxon>
    </lineage>
</organism>
<dbReference type="InterPro" id="IPR027409">
    <property type="entry name" value="GroEL-like_apical_dom_sf"/>
</dbReference>
<name>A0A1I8FXG1_9PLAT</name>
<dbReference type="Proteomes" id="UP000095280">
    <property type="component" value="Unplaced"/>
</dbReference>
<evidence type="ECO:0000256" key="3">
    <source>
        <dbReference type="ARBA" id="ARBA00016981"/>
    </source>
</evidence>
<sequence length="548" mass="58577">MALHVPRAPGFYSMMKEGARHYAGMDEAVFRNIEACCQMSGMTSTCYGPVGMNKIVINHIGKHFITKDAATVLQELEVAHPAAKMLVLSSKQQEQEAGDGTNLCLMLAGFLLKEAESVLRMGLSPTEVVSGYEKALEMAQKMLEDQVVGQVSDVRDIAQVEPLIRCAVMSKQFGLHERLARLISEACISVLPQGGHFDVDRVRVCKVLGGSVDGSRLIGGMVFRRAAEGDVTQVIPESGRVKVAVFACPVDFLQTETKGTVLMETAAELANFSAEEERIMEAQVRSLAEAGARVVVSGGKVGELALHYLNHYNILALRVSSKFDLRRLATATGAIALPRLTTPTAEEMGSCSRVVTQEVGDTNVVVFEEDNCKISTVLLRASTENLLDDLERAVDDGVNAYKALTRNPRFVSGGGATEAALAVKLAAAAEAEPGLEQYAISRFANALDAVVKTLATNCCLNGAETLSKIHAELAAGRKHIGIFCDPDSGESAVANVSERGLSDLLLVKQWALRLACRSACTVLSVDEIIMSRPAGGPKPRGPGGDDDD</sequence>
<proteinExistence type="inferred from homology"/>
<dbReference type="GO" id="GO:0005737">
    <property type="term" value="C:cytoplasm"/>
    <property type="evidence" value="ECO:0007669"/>
    <property type="project" value="UniProtKB-SubCell"/>
</dbReference>
<dbReference type="InterPro" id="IPR002194">
    <property type="entry name" value="Chaperonin_TCP-1_CS"/>
</dbReference>
<dbReference type="InterPro" id="IPR002423">
    <property type="entry name" value="Cpn60/GroEL/TCP-1"/>
</dbReference>
<dbReference type="InterPro" id="IPR012721">
    <property type="entry name" value="Chap_CCT_theta"/>
</dbReference>
<keyword evidence="10" id="KW-1185">Reference proteome</keyword>
<dbReference type="FunFam" id="3.50.7.10:FF:000008">
    <property type="entry name" value="T-complex protein 1 subunit theta"/>
    <property type="match status" value="1"/>
</dbReference>
<dbReference type="GO" id="GO:0005524">
    <property type="term" value="F:ATP binding"/>
    <property type="evidence" value="ECO:0007669"/>
    <property type="project" value="UniProtKB-KW"/>
</dbReference>
<evidence type="ECO:0000256" key="1">
    <source>
        <dbReference type="ARBA" id="ARBA00004496"/>
    </source>
</evidence>
<keyword evidence="6 9" id="KW-0067">ATP-binding</keyword>
<dbReference type="InterPro" id="IPR027413">
    <property type="entry name" value="GROEL-like_equatorial_sf"/>
</dbReference>
<evidence type="ECO:0000256" key="2">
    <source>
        <dbReference type="ARBA" id="ARBA00008020"/>
    </source>
</evidence>
<protein>
    <recommendedName>
        <fullName evidence="3">T-complex protein 1 subunit theta</fullName>
    </recommendedName>
    <alternativeName>
        <fullName evidence="8">CCT-theta</fullName>
    </alternativeName>
</protein>
<evidence type="ECO:0000313" key="10">
    <source>
        <dbReference type="Proteomes" id="UP000095280"/>
    </source>
</evidence>
<evidence type="ECO:0000256" key="6">
    <source>
        <dbReference type="ARBA" id="ARBA00022840"/>
    </source>
</evidence>
<reference evidence="11" key="1">
    <citation type="submission" date="2016-11" db="UniProtKB">
        <authorList>
            <consortium name="WormBaseParasite"/>
        </authorList>
    </citation>
    <scope>IDENTIFICATION</scope>
</reference>
<dbReference type="NCBIfam" id="TIGR02346">
    <property type="entry name" value="chap_CCT_theta"/>
    <property type="match status" value="1"/>
</dbReference>
<evidence type="ECO:0000256" key="4">
    <source>
        <dbReference type="ARBA" id="ARBA00022490"/>
    </source>
</evidence>
<comment type="similarity">
    <text evidence="2 9">Belongs to the TCP-1 chaperonin family.</text>
</comment>
<dbReference type="PROSITE" id="PS00995">
    <property type="entry name" value="TCP1_3"/>
    <property type="match status" value="1"/>
</dbReference>
<dbReference type="Gene3D" id="3.50.7.10">
    <property type="entry name" value="GroEL"/>
    <property type="match status" value="1"/>
</dbReference>
<dbReference type="SUPFAM" id="SSF52029">
    <property type="entry name" value="GroEL apical domain-like"/>
    <property type="match status" value="1"/>
</dbReference>
<dbReference type="Gene3D" id="1.10.560.10">
    <property type="entry name" value="GroEL-like equatorial domain"/>
    <property type="match status" value="1"/>
</dbReference>
<dbReference type="InterPro" id="IPR017998">
    <property type="entry name" value="Chaperone_TCP-1"/>
</dbReference>
<dbReference type="InterPro" id="IPR027410">
    <property type="entry name" value="TCP-1-like_intermed_sf"/>
</dbReference>